<evidence type="ECO:0000313" key="3">
    <source>
        <dbReference type="Proteomes" id="UP000324222"/>
    </source>
</evidence>
<keyword evidence="3" id="KW-1185">Reference proteome</keyword>
<reference evidence="2 3" key="1">
    <citation type="submission" date="2019-05" db="EMBL/GenBank/DDBJ databases">
        <title>Another draft genome of Portunus trituberculatus and its Hox gene families provides insights of decapod evolution.</title>
        <authorList>
            <person name="Jeong J.-H."/>
            <person name="Song I."/>
            <person name="Kim S."/>
            <person name="Choi T."/>
            <person name="Kim D."/>
            <person name="Ryu S."/>
            <person name="Kim W."/>
        </authorList>
    </citation>
    <scope>NUCLEOTIDE SEQUENCE [LARGE SCALE GENOMIC DNA]</scope>
    <source>
        <tissue evidence="2">Muscle</tissue>
    </source>
</reference>
<dbReference type="Proteomes" id="UP000324222">
    <property type="component" value="Unassembled WGS sequence"/>
</dbReference>
<proteinExistence type="predicted"/>
<comment type="caution">
    <text evidence="2">The sequence shown here is derived from an EMBL/GenBank/DDBJ whole genome shotgun (WGS) entry which is preliminary data.</text>
</comment>
<feature type="compositionally biased region" description="Basic and acidic residues" evidence="1">
    <location>
        <begin position="53"/>
        <end position="71"/>
    </location>
</feature>
<evidence type="ECO:0000313" key="2">
    <source>
        <dbReference type="EMBL" id="MPC31410.1"/>
    </source>
</evidence>
<evidence type="ECO:0000256" key="1">
    <source>
        <dbReference type="SAM" id="MobiDB-lite"/>
    </source>
</evidence>
<gene>
    <name evidence="2" type="ORF">E2C01_024698</name>
</gene>
<sequence length="86" mass="9570">MPWGKLCIQNRESRTAACGVLRQGMSGMSLRQQEEGSKKERCRRVGNVGSGGERGEVPSEGRKYKEARAEGTEDDDEGKASLRRKR</sequence>
<dbReference type="AlphaFoldDB" id="A0A5B7EB03"/>
<name>A0A5B7EB03_PORTR</name>
<feature type="region of interest" description="Disordered" evidence="1">
    <location>
        <begin position="26"/>
        <end position="86"/>
    </location>
</feature>
<organism evidence="2 3">
    <name type="scientific">Portunus trituberculatus</name>
    <name type="common">Swimming crab</name>
    <name type="synonym">Neptunus trituberculatus</name>
    <dbReference type="NCBI Taxonomy" id="210409"/>
    <lineage>
        <taxon>Eukaryota</taxon>
        <taxon>Metazoa</taxon>
        <taxon>Ecdysozoa</taxon>
        <taxon>Arthropoda</taxon>
        <taxon>Crustacea</taxon>
        <taxon>Multicrustacea</taxon>
        <taxon>Malacostraca</taxon>
        <taxon>Eumalacostraca</taxon>
        <taxon>Eucarida</taxon>
        <taxon>Decapoda</taxon>
        <taxon>Pleocyemata</taxon>
        <taxon>Brachyura</taxon>
        <taxon>Eubrachyura</taxon>
        <taxon>Portunoidea</taxon>
        <taxon>Portunidae</taxon>
        <taxon>Portuninae</taxon>
        <taxon>Portunus</taxon>
    </lineage>
</organism>
<dbReference type="EMBL" id="VSRR010002430">
    <property type="protein sequence ID" value="MPC31410.1"/>
    <property type="molecule type" value="Genomic_DNA"/>
</dbReference>
<protein>
    <submittedName>
        <fullName evidence="2">Uncharacterized protein</fullName>
    </submittedName>
</protein>
<accession>A0A5B7EB03</accession>